<dbReference type="PANTHER" id="PTHR11963">
    <property type="entry name" value="LEUCINE AMINOPEPTIDASE-RELATED"/>
    <property type="match status" value="1"/>
</dbReference>
<accession>A0A0K0FDR9</accession>
<dbReference type="GO" id="GO:0005737">
    <property type="term" value="C:cytoplasm"/>
    <property type="evidence" value="ECO:0007669"/>
    <property type="project" value="InterPro"/>
</dbReference>
<dbReference type="STRING" id="75913.A0A0K0FDR9"/>
<keyword evidence="3" id="KW-0645">Protease</keyword>
<dbReference type="GO" id="GO:0030145">
    <property type="term" value="F:manganese ion binding"/>
    <property type="evidence" value="ECO:0007669"/>
    <property type="project" value="InterPro"/>
</dbReference>
<organism evidence="6 7">
    <name type="scientific">Strongyloides venezuelensis</name>
    <name type="common">Threadworm</name>
    <dbReference type="NCBI Taxonomy" id="75913"/>
    <lineage>
        <taxon>Eukaryota</taxon>
        <taxon>Metazoa</taxon>
        <taxon>Ecdysozoa</taxon>
        <taxon>Nematoda</taxon>
        <taxon>Chromadorea</taxon>
        <taxon>Rhabditida</taxon>
        <taxon>Tylenchina</taxon>
        <taxon>Panagrolaimomorpha</taxon>
        <taxon>Strongyloidoidea</taxon>
        <taxon>Strongyloididae</taxon>
        <taxon>Strongyloides</taxon>
    </lineage>
</organism>
<dbReference type="AlphaFoldDB" id="A0A0K0FDR9"/>
<evidence type="ECO:0000313" key="7">
    <source>
        <dbReference type="WBParaSite" id="SVE_0699500.1"/>
    </source>
</evidence>
<reference evidence="6" key="1">
    <citation type="submission" date="2014-07" db="EMBL/GenBank/DDBJ databases">
        <authorList>
            <person name="Martin A.A"/>
            <person name="De Silva N."/>
        </authorList>
    </citation>
    <scope>NUCLEOTIDE SEQUENCE</scope>
</reference>
<sequence>MFVRHLRSNMDPLNTFTFGSNIHSNEESFLIIFIHEPIAKTLNYEKNIETVVGGRLTKEQWNITMKKYNDLPHVVFDANSTVISILKNNGNLSRYNTPIQSKVVIDNFTTLLTLNSLKNVDVVMFLDDDKVYGTITAVVKTFYPYCEKSSNGSRNVNINIYKSTSHGVVKATTEEYDQYNNLINGIQCARVMTEAPGNKMGPDYVEEYTRKVLSNVKGLTFDVIKGSQLKERGFGGIYSVGKGAAEDPRLIHVKYKPELDSTDPPIAIVGKGITFDTGGYTIKGRTVMPGMKRDCGGAGAALGAFYYLTKSKSPLTIHLLLCVAENAVGPNATKPDDIIKMLSGKTVEVNNTDAEGRLVLGDGVHYAKEMLKCGTIIDIATLTGAQTYASGKFHCSFMTSQDDSEKELIKAGKESGELCHPLIYCPELYMLDLKSKVADMKNANLGNMASPPSSLAGHFIGAQIDQGKGIKWIHIDIASPANYQEYATGFGVSLLSCFLTRST</sequence>
<dbReference type="InterPro" id="IPR011356">
    <property type="entry name" value="Leucine_aapep/pepB"/>
</dbReference>
<evidence type="ECO:0000256" key="1">
    <source>
        <dbReference type="ARBA" id="ARBA00009528"/>
    </source>
</evidence>
<dbReference type="PROSITE" id="PS00631">
    <property type="entry name" value="CYTOSOL_AP"/>
    <property type="match status" value="1"/>
</dbReference>
<dbReference type="Proteomes" id="UP000035680">
    <property type="component" value="Unassembled WGS sequence"/>
</dbReference>
<feature type="domain" description="Cytosol aminopeptidase" evidence="5">
    <location>
        <begin position="351"/>
        <end position="358"/>
    </location>
</feature>
<name>A0A0K0FDR9_STRVS</name>
<reference evidence="7" key="2">
    <citation type="submission" date="2015-08" db="UniProtKB">
        <authorList>
            <consortium name="WormBaseParasite"/>
        </authorList>
    </citation>
    <scope>IDENTIFICATION</scope>
</reference>
<dbReference type="SUPFAM" id="SSF53187">
    <property type="entry name" value="Zn-dependent exopeptidases"/>
    <property type="match status" value="1"/>
</dbReference>
<keyword evidence="2" id="KW-0031">Aminopeptidase</keyword>
<comment type="similarity">
    <text evidence="1">Belongs to the peptidase M17 family.</text>
</comment>
<dbReference type="GO" id="GO:0070006">
    <property type="term" value="F:metalloaminopeptidase activity"/>
    <property type="evidence" value="ECO:0007669"/>
    <property type="project" value="InterPro"/>
</dbReference>
<evidence type="ECO:0000259" key="5">
    <source>
        <dbReference type="PROSITE" id="PS00631"/>
    </source>
</evidence>
<dbReference type="Gene3D" id="3.40.630.10">
    <property type="entry name" value="Zn peptidases"/>
    <property type="match status" value="1"/>
</dbReference>
<evidence type="ECO:0000256" key="3">
    <source>
        <dbReference type="ARBA" id="ARBA00022670"/>
    </source>
</evidence>
<protein>
    <submittedName>
        <fullName evidence="7">Leucine aminopeptidase 1 (inferred by orthology to a C. elegans protein)</fullName>
    </submittedName>
</protein>
<keyword evidence="6" id="KW-1185">Reference proteome</keyword>
<dbReference type="CDD" id="cd00433">
    <property type="entry name" value="Peptidase_M17"/>
    <property type="match status" value="1"/>
</dbReference>
<dbReference type="WBParaSite" id="SVE_0699500.1">
    <property type="protein sequence ID" value="SVE_0699500.1"/>
    <property type="gene ID" value="SVE_0699500"/>
</dbReference>
<dbReference type="PRINTS" id="PR00481">
    <property type="entry name" value="LAMNOPPTDASE"/>
</dbReference>
<dbReference type="InterPro" id="IPR000819">
    <property type="entry name" value="Peptidase_M17_C"/>
</dbReference>
<proteinExistence type="inferred from homology"/>
<dbReference type="Gene3D" id="3.40.50.10590">
    <property type="entry name" value="Zn-dependent exopeptidases"/>
    <property type="match status" value="1"/>
</dbReference>
<dbReference type="GO" id="GO:0006508">
    <property type="term" value="P:proteolysis"/>
    <property type="evidence" value="ECO:0007669"/>
    <property type="project" value="UniProtKB-KW"/>
</dbReference>
<evidence type="ECO:0000256" key="4">
    <source>
        <dbReference type="ARBA" id="ARBA00022801"/>
    </source>
</evidence>
<evidence type="ECO:0000256" key="2">
    <source>
        <dbReference type="ARBA" id="ARBA00022438"/>
    </source>
</evidence>
<dbReference type="PANTHER" id="PTHR11963:SF4">
    <property type="entry name" value="AMINOPEPTIDASE NPEPL1-RELATED"/>
    <property type="match status" value="1"/>
</dbReference>
<keyword evidence="4" id="KW-0378">Hydrolase</keyword>
<dbReference type="Pfam" id="PF00883">
    <property type="entry name" value="Peptidase_M17"/>
    <property type="match status" value="1"/>
</dbReference>
<evidence type="ECO:0000313" key="6">
    <source>
        <dbReference type="Proteomes" id="UP000035680"/>
    </source>
</evidence>